<dbReference type="Proteomes" id="UP000050961">
    <property type="component" value="Unassembled WGS sequence"/>
</dbReference>
<dbReference type="InterPro" id="IPR045336">
    <property type="entry name" value="MmgE_PrpD_N"/>
</dbReference>
<dbReference type="PATRIC" id="fig|1423806.3.peg.2369"/>
<reference evidence="4 5" key="1">
    <citation type="journal article" date="2015" name="Genome Announc.">
        <title>Expanding the biotechnology potential of lactobacilli through comparative genomics of 213 strains and associated genera.</title>
        <authorList>
            <person name="Sun Z."/>
            <person name="Harris H.M."/>
            <person name="McCann A."/>
            <person name="Guo C."/>
            <person name="Argimon S."/>
            <person name="Zhang W."/>
            <person name="Yang X."/>
            <person name="Jeffery I.B."/>
            <person name="Cooney J.C."/>
            <person name="Kagawa T.F."/>
            <person name="Liu W."/>
            <person name="Song Y."/>
            <person name="Salvetti E."/>
            <person name="Wrobel A."/>
            <person name="Rasinkangas P."/>
            <person name="Parkhill J."/>
            <person name="Rea M.C."/>
            <person name="O'Sullivan O."/>
            <person name="Ritari J."/>
            <person name="Douillard F.P."/>
            <person name="Paul Ross R."/>
            <person name="Yang R."/>
            <person name="Briner A.E."/>
            <person name="Felis G.E."/>
            <person name="de Vos W.M."/>
            <person name="Barrangou R."/>
            <person name="Klaenhammer T.R."/>
            <person name="Caufield P.W."/>
            <person name="Cui Y."/>
            <person name="Zhang H."/>
            <person name="O'Toole P.W."/>
        </authorList>
    </citation>
    <scope>NUCLEOTIDE SEQUENCE [LARGE SCALE GENOMIC DNA]</scope>
    <source>
        <strain evidence="4 5">DSM 21376</strain>
    </source>
</reference>
<dbReference type="InterPro" id="IPR042183">
    <property type="entry name" value="MmgE/PrpD_sf_1"/>
</dbReference>
<dbReference type="SUPFAM" id="SSF103378">
    <property type="entry name" value="2-methylcitrate dehydratase PrpD"/>
    <property type="match status" value="1"/>
</dbReference>
<evidence type="ECO:0000259" key="3">
    <source>
        <dbReference type="Pfam" id="PF19305"/>
    </source>
</evidence>
<dbReference type="STRING" id="1423806.FD15_GL002313"/>
<evidence type="ECO:0000259" key="2">
    <source>
        <dbReference type="Pfam" id="PF03972"/>
    </source>
</evidence>
<evidence type="ECO:0000313" key="4">
    <source>
        <dbReference type="EMBL" id="KRN07366.1"/>
    </source>
</evidence>
<proteinExistence type="inferred from homology"/>
<organism evidence="4 5">
    <name type="scientific">Liquorilactobacillus sucicola DSM 21376 = JCM 15457</name>
    <dbReference type="NCBI Taxonomy" id="1423806"/>
    <lineage>
        <taxon>Bacteria</taxon>
        <taxon>Bacillati</taxon>
        <taxon>Bacillota</taxon>
        <taxon>Bacilli</taxon>
        <taxon>Lactobacillales</taxon>
        <taxon>Lactobacillaceae</taxon>
        <taxon>Liquorilactobacillus</taxon>
    </lineage>
</organism>
<dbReference type="Gene3D" id="3.30.1330.120">
    <property type="entry name" value="2-methylcitrate dehydratase PrpD"/>
    <property type="match status" value="1"/>
</dbReference>
<feature type="domain" description="MmgE/PrpD C-terminal" evidence="3">
    <location>
        <begin position="273"/>
        <end position="412"/>
    </location>
</feature>
<gene>
    <name evidence="4" type="ORF">FD15_GL002313</name>
</gene>
<evidence type="ECO:0008006" key="6">
    <source>
        <dbReference type="Google" id="ProtNLM"/>
    </source>
</evidence>
<dbReference type="GO" id="GO:0016829">
    <property type="term" value="F:lyase activity"/>
    <property type="evidence" value="ECO:0007669"/>
    <property type="project" value="InterPro"/>
</dbReference>
<comment type="similarity">
    <text evidence="1">Belongs to the PrpD family.</text>
</comment>
<comment type="caution">
    <text evidence="4">The sequence shown here is derived from an EMBL/GenBank/DDBJ whole genome shotgun (WGS) entry which is preliminary data.</text>
</comment>
<dbReference type="InterPro" id="IPR005656">
    <property type="entry name" value="MmgE_PrpD"/>
</dbReference>
<dbReference type="InterPro" id="IPR036148">
    <property type="entry name" value="MmgE/PrpD_sf"/>
</dbReference>
<evidence type="ECO:0000256" key="1">
    <source>
        <dbReference type="ARBA" id="ARBA00006174"/>
    </source>
</evidence>
<dbReference type="PANTHER" id="PTHR16943:SF8">
    <property type="entry name" value="2-METHYLCITRATE DEHYDRATASE"/>
    <property type="match status" value="1"/>
</dbReference>
<accession>A0A023D164</accession>
<dbReference type="PANTHER" id="PTHR16943">
    <property type="entry name" value="2-METHYLCITRATE DEHYDRATASE-RELATED"/>
    <property type="match status" value="1"/>
</dbReference>
<dbReference type="OrthoDB" id="9795089at2"/>
<evidence type="ECO:0000313" key="5">
    <source>
        <dbReference type="Proteomes" id="UP000050961"/>
    </source>
</evidence>
<dbReference type="InterPro" id="IPR045337">
    <property type="entry name" value="MmgE_PrpD_C"/>
</dbReference>
<keyword evidence="5" id="KW-1185">Reference proteome</keyword>
<dbReference type="Pfam" id="PF19305">
    <property type="entry name" value="MmgE_PrpD_C"/>
    <property type="match status" value="1"/>
</dbReference>
<feature type="domain" description="MmgE/PrpD N-terminal" evidence="2">
    <location>
        <begin position="36"/>
        <end position="245"/>
    </location>
</feature>
<dbReference type="eggNOG" id="COG2079">
    <property type="taxonomic scope" value="Bacteria"/>
</dbReference>
<dbReference type="Gene3D" id="1.10.4100.10">
    <property type="entry name" value="2-methylcitrate dehydratase PrpD"/>
    <property type="match status" value="1"/>
</dbReference>
<dbReference type="RefSeq" id="WP_051993489.1">
    <property type="nucleotide sequence ID" value="NZ_AYZF01000004.1"/>
</dbReference>
<dbReference type="Pfam" id="PF03972">
    <property type="entry name" value="MmgE_PrpD_N"/>
    <property type="match status" value="1"/>
</dbReference>
<sequence length="443" mass="49248">MTVKNLKIDFQTNTTALVSQLLVGQEKYEQKFEVCAKRALINYLTVLQKSKDEPAVKKINESFDKSQQNFPLNAGQKITAERAAFLNGFAAHYLDLDDTQANLRGHPSAVIMSALFAVTTSKDEIKSFLWAFIQGVETAGKLGKVLNPKLAWRGWHTTGMIGTVAAAAAIGVYKRVNKKQLINTLSFAVTQASGLEVQSGSDGKPFNAGIAARNAVYAFLTAKSGINAEQDPFSNSRGWLKTIADLEIKPEQLIKNWLSPAEIEVPGLWFKTYPFCSAGMSSYDAARSLYAKGIRIDNCQKVIIDFPQEGDHALRYKLPRTGKEGRFSAEYIVWQVLSRGAVTAASFELLQVPQSFTALQTIFQRQHNLVNDSKDARPTEIKIMLKDGTKISKKVIYPEGSPRNEIDTRTLWSNFSKLNTEGSQRLRKLLDDELGKVIELIDM</sequence>
<protein>
    <recommendedName>
        <fullName evidence="6">MmgE/PrpD family protein</fullName>
    </recommendedName>
</protein>
<dbReference type="EMBL" id="AYZF01000004">
    <property type="protein sequence ID" value="KRN07366.1"/>
    <property type="molecule type" value="Genomic_DNA"/>
</dbReference>
<dbReference type="AlphaFoldDB" id="A0A023D164"/>
<dbReference type="InterPro" id="IPR042188">
    <property type="entry name" value="MmgE/PrpD_sf_2"/>
</dbReference>
<name>A0A023D164_9LACO</name>